<evidence type="ECO:0000256" key="5">
    <source>
        <dbReference type="ARBA" id="ARBA00022605"/>
    </source>
</evidence>
<comment type="pathway">
    <text evidence="1">Amino-acid biosynthesis; L-lysine biosynthesis via AAA pathway; L-lysine from L-alpha-aminoadipate (fungal route): step 3/3.</text>
</comment>
<comment type="subunit">
    <text evidence="2">Monomer.</text>
</comment>
<keyword evidence="13" id="KW-1185">Reference proteome</keyword>
<keyword evidence="6" id="KW-0560">Oxidoreductase</keyword>
<dbReference type="SUPFAM" id="SSF52283">
    <property type="entry name" value="Formate/glycerate dehydrogenase catalytic domain-like"/>
    <property type="match status" value="1"/>
</dbReference>
<dbReference type="InterPro" id="IPR007698">
    <property type="entry name" value="AlaDH/PNT_NAD(H)-bd"/>
</dbReference>
<dbReference type="Proteomes" id="UP001596162">
    <property type="component" value="Unassembled WGS sequence"/>
</dbReference>
<comment type="catalytic activity">
    <reaction evidence="9">
        <text>L-saccharopine + NAD(+) + H2O = L-lysine + 2-oxoglutarate + NADH + H(+)</text>
        <dbReference type="Rhea" id="RHEA:12440"/>
        <dbReference type="ChEBI" id="CHEBI:15377"/>
        <dbReference type="ChEBI" id="CHEBI:15378"/>
        <dbReference type="ChEBI" id="CHEBI:16810"/>
        <dbReference type="ChEBI" id="CHEBI:32551"/>
        <dbReference type="ChEBI" id="CHEBI:57540"/>
        <dbReference type="ChEBI" id="CHEBI:57945"/>
        <dbReference type="ChEBI" id="CHEBI:57951"/>
        <dbReference type="EC" id="1.5.1.7"/>
    </reaction>
</comment>
<evidence type="ECO:0000256" key="1">
    <source>
        <dbReference type="ARBA" id="ARBA00004884"/>
    </source>
</evidence>
<evidence type="ECO:0000259" key="10">
    <source>
        <dbReference type="SMART" id="SM01002"/>
    </source>
</evidence>
<evidence type="ECO:0000313" key="12">
    <source>
        <dbReference type="EMBL" id="MFC5195281.1"/>
    </source>
</evidence>
<feature type="domain" description="Alanine dehydrogenase/pyridine nucleotide transhydrogenase NAD(H)-binding" evidence="10">
    <location>
        <begin position="160"/>
        <end position="338"/>
    </location>
</feature>
<dbReference type="EC" id="1.5.1.7" evidence="3"/>
<keyword evidence="7" id="KW-1015">Disulfide bond</keyword>
<dbReference type="PANTHER" id="PTHR11133">
    <property type="entry name" value="SACCHAROPINE DEHYDROGENASE"/>
    <property type="match status" value="1"/>
</dbReference>
<dbReference type="InterPro" id="IPR051168">
    <property type="entry name" value="AASS"/>
</dbReference>
<gene>
    <name evidence="12" type="ORF">ACFPH8_08065</name>
</gene>
<dbReference type="SMART" id="SM01002">
    <property type="entry name" value="AlaDh_PNT_C"/>
    <property type="match status" value="1"/>
</dbReference>
<evidence type="ECO:0000256" key="8">
    <source>
        <dbReference type="ARBA" id="ARBA00033228"/>
    </source>
</evidence>
<comment type="caution">
    <text evidence="12">The sequence shown here is derived from an EMBL/GenBank/DDBJ whole genome shotgun (WGS) entry which is preliminary data.</text>
</comment>
<feature type="domain" description="Alanine dehydrogenase/pyridine nucleotide transhydrogenase N-terminal" evidence="11">
    <location>
        <begin position="4"/>
        <end position="136"/>
    </location>
</feature>
<dbReference type="Gene3D" id="3.40.50.720">
    <property type="entry name" value="NAD(P)-binding Rossmann-like Domain"/>
    <property type="match status" value="2"/>
</dbReference>
<evidence type="ECO:0000256" key="4">
    <source>
        <dbReference type="ARBA" id="ARBA00021221"/>
    </source>
</evidence>
<dbReference type="SMART" id="SM01003">
    <property type="entry name" value="AlaDh_PNT_N"/>
    <property type="match status" value="1"/>
</dbReference>
<dbReference type="InterPro" id="IPR027281">
    <property type="entry name" value="Lys1"/>
</dbReference>
<dbReference type="Pfam" id="PF05222">
    <property type="entry name" value="AlaDh_PNT_N"/>
    <property type="match status" value="1"/>
</dbReference>
<dbReference type="InterPro" id="IPR007886">
    <property type="entry name" value="AlaDH/PNT_N"/>
</dbReference>
<evidence type="ECO:0000256" key="2">
    <source>
        <dbReference type="ARBA" id="ARBA00011245"/>
    </source>
</evidence>
<organism evidence="12 13">
    <name type="scientific">Bizionia hallyeonensis</name>
    <dbReference type="NCBI Taxonomy" id="1123757"/>
    <lineage>
        <taxon>Bacteria</taxon>
        <taxon>Pseudomonadati</taxon>
        <taxon>Bacteroidota</taxon>
        <taxon>Flavobacteriia</taxon>
        <taxon>Flavobacteriales</taxon>
        <taxon>Flavobacteriaceae</taxon>
        <taxon>Bizionia</taxon>
    </lineage>
</organism>
<evidence type="ECO:0000256" key="9">
    <source>
        <dbReference type="ARBA" id="ARBA00047860"/>
    </source>
</evidence>
<evidence type="ECO:0000256" key="3">
    <source>
        <dbReference type="ARBA" id="ARBA00012847"/>
    </source>
</evidence>
<protein>
    <recommendedName>
        <fullName evidence="4">Saccharopine dehydrogenase [NAD(+), L-lysine-forming]</fullName>
        <ecNumber evidence="3">1.5.1.7</ecNumber>
    </recommendedName>
    <alternativeName>
        <fullName evidence="8">Lysine--2-oxoglutarate reductase</fullName>
    </alternativeName>
</protein>
<name>A0ABW0C6C1_9FLAO</name>
<dbReference type="CDD" id="cd05199">
    <property type="entry name" value="SDH_like"/>
    <property type="match status" value="1"/>
</dbReference>
<evidence type="ECO:0000259" key="11">
    <source>
        <dbReference type="SMART" id="SM01003"/>
    </source>
</evidence>
<evidence type="ECO:0000256" key="7">
    <source>
        <dbReference type="ARBA" id="ARBA00023157"/>
    </source>
</evidence>
<dbReference type="EMBL" id="JBHSLA010000003">
    <property type="protein sequence ID" value="MFC5195281.1"/>
    <property type="molecule type" value="Genomic_DNA"/>
</dbReference>
<keyword evidence="5" id="KW-0028">Amino-acid biosynthesis</keyword>
<sequence>MKFAIIKERKNPPDRRVVFSPEKLAEAREKFPKAEFIVESSDIRIFPDSAYKALGFTVTDDVSNCDVMLGVKEVPVEYLIPNKKYFFFSHTIKKQPYNRKLLLAMLDNNISMYDHETIVRQTGSRLIGFGRYAGLVGAYNGFRMLGLRNGLFTLPKVETLADLDAVKAELDKITIPNIKILLTGTGKVAQGAKEILDHLKIKEVSDALYITSTFSEPVYCMADVMEYNKRKDGKVGFKQEFYKDPTGYESNFMAYAKVTDFFIAGHFYGNNAPYLFTRDDAKHPDFKIKYVADISCDVDGPVASTLRASTIADPFYGYDAKAESEVAFDAKNAITVMAVDNLPCELPKDASEGFGEMFLEHVIPAFFNDDERGILKRARITNDGKLTKRFAYLQDYVDGK</sequence>
<reference evidence="13" key="1">
    <citation type="journal article" date="2019" name="Int. J. Syst. Evol. Microbiol.">
        <title>The Global Catalogue of Microorganisms (GCM) 10K type strain sequencing project: providing services to taxonomists for standard genome sequencing and annotation.</title>
        <authorList>
            <consortium name="The Broad Institute Genomics Platform"/>
            <consortium name="The Broad Institute Genome Sequencing Center for Infectious Disease"/>
            <person name="Wu L."/>
            <person name="Ma J."/>
        </authorList>
    </citation>
    <scope>NUCLEOTIDE SEQUENCE [LARGE SCALE GENOMIC DNA]</scope>
    <source>
        <strain evidence="13">JCM 17978</strain>
    </source>
</reference>
<accession>A0ABW0C6C1</accession>
<dbReference type="RefSeq" id="WP_376860008.1">
    <property type="nucleotide sequence ID" value="NZ_JBHSLA010000003.1"/>
</dbReference>
<proteinExistence type="predicted"/>
<evidence type="ECO:0000313" key="13">
    <source>
        <dbReference type="Proteomes" id="UP001596162"/>
    </source>
</evidence>
<dbReference type="PIRSF" id="PIRSF018250">
    <property type="entry name" value="Saccharopine_DH_Lys"/>
    <property type="match status" value="1"/>
</dbReference>
<dbReference type="PANTHER" id="PTHR11133:SF22">
    <property type="entry name" value="ALPHA-AMINOADIPIC SEMIALDEHYDE SYNTHASE, MITOCHONDRIAL"/>
    <property type="match status" value="1"/>
</dbReference>
<evidence type="ECO:0000256" key="6">
    <source>
        <dbReference type="ARBA" id="ARBA00023002"/>
    </source>
</evidence>